<gene>
    <name evidence="2" type="ORF">BST12_25825</name>
</gene>
<feature type="compositionally biased region" description="Pro residues" evidence="1">
    <location>
        <begin position="1"/>
        <end position="12"/>
    </location>
</feature>
<dbReference type="AlphaFoldDB" id="A0A1W9ZCK3"/>
<evidence type="ECO:0000313" key="3">
    <source>
        <dbReference type="Proteomes" id="UP000192284"/>
    </source>
</evidence>
<evidence type="ECO:0000313" key="2">
    <source>
        <dbReference type="EMBL" id="ORA11412.1"/>
    </source>
</evidence>
<feature type="compositionally biased region" description="Low complexity" evidence="1">
    <location>
        <begin position="13"/>
        <end position="30"/>
    </location>
</feature>
<organism evidence="2 3">
    <name type="scientific">Mycobacterium angelicum</name>
    <dbReference type="NCBI Taxonomy" id="470074"/>
    <lineage>
        <taxon>Bacteria</taxon>
        <taxon>Bacillati</taxon>
        <taxon>Actinomycetota</taxon>
        <taxon>Actinomycetes</taxon>
        <taxon>Mycobacteriales</taxon>
        <taxon>Mycobacteriaceae</taxon>
        <taxon>Mycobacterium</taxon>
    </lineage>
</organism>
<name>A0A1W9ZCK3_MYCAN</name>
<dbReference type="EMBL" id="MVHE01000081">
    <property type="protein sequence ID" value="ORA11412.1"/>
    <property type="molecule type" value="Genomic_DNA"/>
</dbReference>
<dbReference type="Proteomes" id="UP000192284">
    <property type="component" value="Unassembled WGS sequence"/>
</dbReference>
<protein>
    <submittedName>
        <fullName evidence="2">Uncharacterized protein</fullName>
    </submittedName>
</protein>
<evidence type="ECO:0000256" key="1">
    <source>
        <dbReference type="SAM" id="MobiDB-lite"/>
    </source>
</evidence>
<accession>A0A1W9ZCK3</accession>
<sequence>MAPAPAPAPAPGPATGCPGPAKGCAGAADATAGPATAAASEIPAAHRTPADKVRILGISNSLRVSAGALGSGDGGVDALTNLSCVVDNLKLSRGSHSVNYG</sequence>
<proteinExistence type="predicted"/>
<comment type="caution">
    <text evidence="2">The sequence shown here is derived from an EMBL/GenBank/DDBJ whole genome shotgun (WGS) entry which is preliminary data.</text>
</comment>
<keyword evidence="3" id="KW-1185">Reference proteome</keyword>
<reference evidence="2 3" key="1">
    <citation type="submission" date="2017-02" db="EMBL/GenBank/DDBJ databases">
        <title>The new phylogeny of genus Mycobacterium.</title>
        <authorList>
            <person name="Tortoli E."/>
            <person name="Trovato A."/>
            <person name="Cirillo D.M."/>
        </authorList>
    </citation>
    <scope>NUCLEOTIDE SEQUENCE [LARGE SCALE GENOMIC DNA]</scope>
    <source>
        <strain evidence="2 3">DSM 45057</strain>
    </source>
</reference>
<feature type="region of interest" description="Disordered" evidence="1">
    <location>
        <begin position="1"/>
        <end position="30"/>
    </location>
</feature>